<dbReference type="EMBL" id="CM037621">
    <property type="protein sequence ID" value="KAH8001991.1"/>
    <property type="molecule type" value="Genomic_DNA"/>
</dbReference>
<accession>A0ACB8F9Y4</accession>
<sequence length="100" mass="11296">MFLFKYVLAECRTKICLSQAPNETLEVLINSGKVTRPRQACANHPSGECTVRKCTVRTYTGESLTPIQCLKIWETSLGQKFSVSVVETAVHFLQNSMQWL</sequence>
<protein>
    <submittedName>
        <fullName evidence="1">Uncharacterized protein</fullName>
    </submittedName>
</protein>
<gene>
    <name evidence="1" type="ORF">K3G42_019560</name>
</gene>
<reference evidence="1" key="1">
    <citation type="submission" date="2021-08" db="EMBL/GenBank/DDBJ databases">
        <title>The first chromosome-level gecko genome reveals the dynamic sex chromosomes of Neotropical dwarf geckos (Sphaerodactylidae: Sphaerodactylus).</title>
        <authorList>
            <person name="Pinto B.J."/>
            <person name="Keating S.E."/>
            <person name="Gamble T."/>
        </authorList>
    </citation>
    <scope>NUCLEOTIDE SEQUENCE</scope>
    <source>
        <strain evidence="1">TG3544</strain>
    </source>
</reference>
<proteinExistence type="predicted"/>
<evidence type="ECO:0000313" key="2">
    <source>
        <dbReference type="Proteomes" id="UP000827872"/>
    </source>
</evidence>
<name>A0ACB8F9Y4_9SAUR</name>
<evidence type="ECO:0000313" key="1">
    <source>
        <dbReference type="EMBL" id="KAH8001991.1"/>
    </source>
</evidence>
<organism evidence="1 2">
    <name type="scientific">Sphaerodactylus townsendi</name>
    <dbReference type="NCBI Taxonomy" id="933632"/>
    <lineage>
        <taxon>Eukaryota</taxon>
        <taxon>Metazoa</taxon>
        <taxon>Chordata</taxon>
        <taxon>Craniata</taxon>
        <taxon>Vertebrata</taxon>
        <taxon>Euteleostomi</taxon>
        <taxon>Lepidosauria</taxon>
        <taxon>Squamata</taxon>
        <taxon>Bifurcata</taxon>
        <taxon>Gekkota</taxon>
        <taxon>Sphaerodactylidae</taxon>
        <taxon>Sphaerodactylus</taxon>
    </lineage>
</organism>
<dbReference type="Proteomes" id="UP000827872">
    <property type="component" value="Linkage Group LG08"/>
</dbReference>
<keyword evidence="2" id="KW-1185">Reference proteome</keyword>
<comment type="caution">
    <text evidence="1">The sequence shown here is derived from an EMBL/GenBank/DDBJ whole genome shotgun (WGS) entry which is preliminary data.</text>
</comment>